<protein>
    <submittedName>
        <fullName evidence="2">Uncharacterized protein</fullName>
    </submittedName>
</protein>
<accession>A0A914L5N3</accession>
<sequence length="75" mass="8697">MKRDEICVQVEAWIEDIQHYITTHASSGKVLPNYLAGLKKHYETLKMEFKKMTAPPGLENCKSKRFDIENDGELK</sequence>
<evidence type="ECO:0000313" key="1">
    <source>
        <dbReference type="Proteomes" id="UP000887563"/>
    </source>
</evidence>
<dbReference type="WBParaSite" id="Minc3s00287g09458">
    <property type="protein sequence ID" value="Minc3s00287g09458"/>
    <property type="gene ID" value="Minc3s00287g09458"/>
</dbReference>
<evidence type="ECO:0000313" key="2">
    <source>
        <dbReference type="WBParaSite" id="Minc3s00287g09458"/>
    </source>
</evidence>
<dbReference type="AlphaFoldDB" id="A0A914L5N3"/>
<proteinExistence type="predicted"/>
<keyword evidence="1" id="KW-1185">Reference proteome</keyword>
<dbReference type="Proteomes" id="UP000887563">
    <property type="component" value="Unplaced"/>
</dbReference>
<name>A0A914L5N3_MELIC</name>
<reference evidence="2" key="1">
    <citation type="submission" date="2022-11" db="UniProtKB">
        <authorList>
            <consortium name="WormBaseParasite"/>
        </authorList>
    </citation>
    <scope>IDENTIFICATION</scope>
</reference>
<organism evidence="1 2">
    <name type="scientific">Meloidogyne incognita</name>
    <name type="common">Southern root-knot nematode worm</name>
    <name type="synonym">Oxyuris incognita</name>
    <dbReference type="NCBI Taxonomy" id="6306"/>
    <lineage>
        <taxon>Eukaryota</taxon>
        <taxon>Metazoa</taxon>
        <taxon>Ecdysozoa</taxon>
        <taxon>Nematoda</taxon>
        <taxon>Chromadorea</taxon>
        <taxon>Rhabditida</taxon>
        <taxon>Tylenchina</taxon>
        <taxon>Tylenchomorpha</taxon>
        <taxon>Tylenchoidea</taxon>
        <taxon>Meloidogynidae</taxon>
        <taxon>Meloidogyninae</taxon>
        <taxon>Meloidogyne</taxon>
        <taxon>Meloidogyne incognita group</taxon>
    </lineage>
</organism>